<dbReference type="Gene3D" id="3.40.50.2300">
    <property type="match status" value="1"/>
</dbReference>
<dbReference type="Pfam" id="PF00072">
    <property type="entry name" value="Response_reg"/>
    <property type="match status" value="1"/>
</dbReference>
<dbReference type="SUPFAM" id="SSF52172">
    <property type="entry name" value="CheY-like"/>
    <property type="match status" value="1"/>
</dbReference>
<dbReference type="AlphaFoldDB" id="A0A7G7G9D5"/>
<feature type="domain" description="Response regulatory" evidence="2">
    <location>
        <begin position="1"/>
        <end position="123"/>
    </location>
</feature>
<dbReference type="RefSeq" id="WP_185270251.1">
    <property type="nucleotide sequence ID" value="NZ_CP055156.1"/>
</dbReference>
<accession>A0A7G7G9D5</accession>
<name>A0A7G7G9D5_9BACT</name>
<evidence type="ECO:0000313" key="3">
    <source>
        <dbReference type="EMBL" id="QNF33769.1"/>
    </source>
</evidence>
<dbReference type="GO" id="GO:0000160">
    <property type="term" value="P:phosphorelay signal transduction system"/>
    <property type="evidence" value="ECO:0007669"/>
    <property type="project" value="InterPro"/>
</dbReference>
<feature type="modified residue" description="4-aspartylphosphate" evidence="1">
    <location>
        <position position="57"/>
    </location>
</feature>
<dbReference type="InterPro" id="IPR011006">
    <property type="entry name" value="CheY-like_superfamily"/>
</dbReference>
<gene>
    <name evidence="3" type="ORF">HUW51_13955</name>
</gene>
<dbReference type="KEGG" id="aswu:HUW51_13955"/>
<keyword evidence="4" id="KW-1185">Reference proteome</keyword>
<evidence type="ECO:0000259" key="2">
    <source>
        <dbReference type="PROSITE" id="PS50110"/>
    </source>
</evidence>
<protein>
    <submittedName>
        <fullName evidence="3">Response regulator</fullName>
    </submittedName>
</protein>
<sequence>MILIVDDDDTTRYLIKRVIRSVDQKNQILTAGNGEEALSVLNQVCSSNNCPDLVLLDINMPVMNGFEFLQELQNSALSELPMKIAILTTSNNPIDYILAHEYPVVAFLEKPLTEDKFKSIMAA</sequence>
<dbReference type="PROSITE" id="PS50110">
    <property type="entry name" value="RESPONSE_REGULATORY"/>
    <property type="match status" value="1"/>
</dbReference>
<dbReference type="Proteomes" id="UP000515237">
    <property type="component" value="Chromosome"/>
</dbReference>
<dbReference type="PANTHER" id="PTHR44520:SF2">
    <property type="entry name" value="RESPONSE REGULATOR RCP1"/>
    <property type="match status" value="1"/>
</dbReference>
<organism evidence="3 4">
    <name type="scientific">Adhaeribacter swui</name>
    <dbReference type="NCBI Taxonomy" id="2086471"/>
    <lineage>
        <taxon>Bacteria</taxon>
        <taxon>Pseudomonadati</taxon>
        <taxon>Bacteroidota</taxon>
        <taxon>Cytophagia</taxon>
        <taxon>Cytophagales</taxon>
        <taxon>Hymenobacteraceae</taxon>
        <taxon>Adhaeribacter</taxon>
    </lineage>
</organism>
<dbReference type="PANTHER" id="PTHR44520">
    <property type="entry name" value="RESPONSE REGULATOR RCP1-RELATED"/>
    <property type="match status" value="1"/>
</dbReference>
<keyword evidence="1" id="KW-0597">Phosphoprotein</keyword>
<dbReference type="InterPro" id="IPR052893">
    <property type="entry name" value="TCS_response_regulator"/>
</dbReference>
<evidence type="ECO:0000256" key="1">
    <source>
        <dbReference type="PROSITE-ProRule" id="PRU00169"/>
    </source>
</evidence>
<proteinExistence type="predicted"/>
<dbReference type="SMART" id="SM00448">
    <property type="entry name" value="REC"/>
    <property type="match status" value="1"/>
</dbReference>
<dbReference type="EMBL" id="CP055156">
    <property type="protein sequence ID" value="QNF33769.1"/>
    <property type="molecule type" value="Genomic_DNA"/>
</dbReference>
<evidence type="ECO:0000313" key="4">
    <source>
        <dbReference type="Proteomes" id="UP000515237"/>
    </source>
</evidence>
<reference evidence="3 4" key="1">
    <citation type="journal article" date="2018" name="Int. J. Syst. Evol. Microbiol.">
        <title>Adhaeribacter swui sp. nov., isolated from wet mud.</title>
        <authorList>
            <person name="Kim D.U."/>
            <person name="Kim K.W."/>
            <person name="Kang M.S."/>
            <person name="Kim J.Y."/>
            <person name="Jang J.H."/>
            <person name="Kim M.K."/>
        </authorList>
    </citation>
    <scope>NUCLEOTIDE SEQUENCE [LARGE SCALE GENOMIC DNA]</scope>
    <source>
        <strain evidence="3 4">KCTC 52873</strain>
    </source>
</reference>
<dbReference type="InterPro" id="IPR001789">
    <property type="entry name" value="Sig_transdc_resp-reg_receiver"/>
</dbReference>